<organism evidence="3 5">
    <name type="scientific">Pseudomonas brassicae</name>
    <dbReference type="NCBI Taxonomy" id="2708063"/>
    <lineage>
        <taxon>Bacteria</taxon>
        <taxon>Pseudomonadati</taxon>
        <taxon>Pseudomonadota</taxon>
        <taxon>Gammaproteobacteria</taxon>
        <taxon>Pseudomonadales</taxon>
        <taxon>Pseudomonadaceae</taxon>
        <taxon>Pseudomonas</taxon>
    </lineage>
</organism>
<accession>A0A6B3NMN3</accession>
<dbReference type="EMBL" id="JAAHBU010000149">
    <property type="protein sequence ID" value="NER64465.1"/>
    <property type="molecule type" value="Genomic_DNA"/>
</dbReference>
<accession>A0A6M0CW70</accession>
<protein>
    <submittedName>
        <fullName evidence="3">RcnB family protein</fullName>
    </submittedName>
</protein>
<feature type="signal peptide" evidence="1">
    <location>
        <begin position="1"/>
        <end position="25"/>
    </location>
</feature>
<keyword evidence="1" id="KW-0732">Signal</keyword>
<evidence type="ECO:0000313" key="4">
    <source>
        <dbReference type="Proteomes" id="UP000480410"/>
    </source>
</evidence>
<comment type="caution">
    <text evidence="3">The sequence shown here is derived from an EMBL/GenBank/DDBJ whole genome shotgun (WGS) entry which is preliminary data.</text>
</comment>
<evidence type="ECO:0000313" key="3">
    <source>
        <dbReference type="EMBL" id="NER64465.1"/>
    </source>
</evidence>
<evidence type="ECO:0000256" key="1">
    <source>
        <dbReference type="SAM" id="SignalP"/>
    </source>
</evidence>
<name>A0A6B3NMN3_9PSED</name>
<dbReference type="InterPro" id="IPR024572">
    <property type="entry name" value="RcnB"/>
</dbReference>
<dbReference type="AlphaFoldDB" id="A0A6B3NMN3"/>
<dbReference type="Gene3D" id="3.10.450.160">
    <property type="entry name" value="inner membrane protein cigr"/>
    <property type="match status" value="1"/>
</dbReference>
<proteinExistence type="predicted"/>
<dbReference type="Proteomes" id="UP000480410">
    <property type="component" value="Unassembled WGS sequence"/>
</dbReference>
<reference evidence="4 5" key="1">
    <citation type="submission" date="2020-02" db="EMBL/GenBank/DDBJ databases">
        <title>Broccoli isolated Pseudomonas sp.</title>
        <authorList>
            <person name="Fujikawa T."/>
            <person name="Sawada H."/>
        </authorList>
    </citation>
    <scope>NUCLEOTIDE SEQUENCE [LARGE SCALE GENOMIC DNA]</scope>
    <source>
        <strain evidence="3 5">MAFF212427</strain>
        <strain evidence="2 4">MAFF212428</strain>
    </source>
</reference>
<dbReference type="EMBL" id="JAAHBV010000552">
    <property type="protein sequence ID" value="NER61845.1"/>
    <property type="molecule type" value="Genomic_DNA"/>
</dbReference>
<dbReference type="RefSeq" id="WP_163945087.1">
    <property type="nucleotide sequence ID" value="NZ_JAAHBU010000149.1"/>
</dbReference>
<dbReference type="Pfam" id="PF11776">
    <property type="entry name" value="RcnB"/>
    <property type="match status" value="1"/>
</dbReference>
<gene>
    <name evidence="2" type="ORF">G3435_21540</name>
    <name evidence="3" type="ORF">G3436_11915</name>
</gene>
<dbReference type="Proteomes" id="UP000482634">
    <property type="component" value="Unassembled WGS sequence"/>
</dbReference>
<sequence>MTARKLLTALTLLGSVTLAQLPAQAAEPSVTAPESPTRELNVHDKAPDIYKREEMALRGWQEKGLSQPDAESHWVKIQDKYVLIETTNGTVKEIVPANP</sequence>
<feature type="chain" id="PRO_5044630311" evidence="1">
    <location>
        <begin position="26"/>
        <end position="99"/>
    </location>
</feature>
<evidence type="ECO:0000313" key="5">
    <source>
        <dbReference type="Proteomes" id="UP000482634"/>
    </source>
</evidence>
<evidence type="ECO:0000313" key="2">
    <source>
        <dbReference type="EMBL" id="NER61845.1"/>
    </source>
</evidence>
<keyword evidence="5" id="KW-1185">Reference proteome</keyword>